<feature type="coiled-coil region" evidence="1">
    <location>
        <begin position="196"/>
        <end position="292"/>
    </location>
</feature>
<dbReference type="Proteomes" id="UP001151760">
    <property type="component" value="Unassembled WGS sequence"/>
</dbReference>
<sequence length="580" mass="63296">MSVVPRLLVGAVLNVKDGDHTDSVAEPNFQTVSAPQRFVISSDSSHHSSANVTKAEVDSLVRSSVPVMTAVTTVTSTVDLASIAKEKPVKPSPFFVGSSSAGGTDPATGGFTDLTGSDFLVGGIRTVINPESDLQKTYMVDEFAPPKFFASIHGMEHVKLFTEFNVGAARQMSLSTEVRMRAEYNVKERRRLKSVVKKKDELLKARNEEIENLKAHMLLKEAEAVEVIRLRAEASNFKTVEKSLRNELTSVKSQNDNLVNQVHELEVSYVGLQENLSSYENLTKRLKEFQDAQLKIVNDKFDKLYADFVEMDLHLEEKFYPHLLTTISGHMWLLTHGIELAIINCLHSPEYLSALRAAVGKAIEKGMQDGLSAGIIHGKEGMVLTDVDAHNSFAEADYISALQQLQSVNFSLLSKLKSNKDASIETVMDILRLENALAEKLGLTELQPHVDQLMVPIHHSPDKVVVGASTLSLALDVSSIHVQKIRENIANHKSTLHDVFVPLAEPFSAVVLTGTEDTPNTADATANITTALSTTLASAISVPPISIDDYEVADADGQVVADENVASLPNVDDVDLNIPQ</sequence>
<keyword evidence="1" id="KW-0175">Coiled coil</keyword>
<reference evidence="2" key="1">
    <citation type="journal article" date="2022" name="Int. J. Mol. Sci.">
        <title>Draft Genome of Tanacetum Coccineum: Genomic Comparison of Closely Related Tanacetum-Family Plants.</title>
        <authorList>
            <person name="Yamashiro T."/>
            <person name="Shiraishi A."/>
            <person name="Nakayama K."/>
            <person name="Satake H."/>
        </authorList>
    </citation>
    <scope>NUCLEOTIDE SEQUENCE</scope>
</reference>
<evidence type="ECO:0000313" key="2">
    <source>
        <dbReference type="EMBL" id="GJU05491.1"/>
    </source>
</evidence>
<name>A0ABQ5IZI3_9ASTR</name>
<evidence type="ECO:0008006" key="4">
    <source>
        <dbReference type="Google" id="ProtNLM"/>
    </source>
</evidence>
<gene>
    <name evidence="2" type="ORF">Tco_1121921</name>
</gene>
<evidence type="ECO:0000313" key="3">
    <source>
        <dbReference type="Proteomes" id="UP001151760"/>
    </source>
</evidence>
<protein>
    <recommendedName>
        <fullName evidence="4">Transposase (Putative), gypsy type</fullName>
    </recommendedName>
</protein>
<organism evidence="2 3">
    <name type="scientific">Tanacetum coccineum</name>
    <dbReference type="NCBI Taxonomy" id="301880"/>
    <lineage>
        <taxon>Eukaryota</taxon>
        <taxon>Viridiplantae</taxon>
        <taxon>Streptophyta</taxon>
        <taxon>Embryophyta</taxon>
        <taxon>Tracheophyta</taxon>
        <taxon>Spermatophyta</taxon>
        <taxon>Magnoliopsida</taxon>
        <taxon>eudicotyledons</taxon>
        <taxon>Gunneridae</taxon>
        <taxon>Pentapetalae</taxon>
        <taxon>asterids</taxon>
        <taxon>campanulids</taxon>
        <taxon>Asterales</taxon>
        <taxon>Asteraceae</taxon>
        <taxon>Asteroideae</taxon>
        <taxon>Anthemideae</taxon>
        <taxon>Anthemidinae</taxon>
        <taxon>Tanacetum</taxon>
    </lineage>
</organism>
<accession>A0ABQ5IZI3</accession>
<comment type="caution">
    <text evidence="2">The sequence shown here is derived from an EMBL/GenBank/DDBJ whole genome shotgun (WGS) entry which is preliminary data.</text>
</comment>
<keyword evidence="3" id="KW-1185">Reference proteome</keyword>
<dbReference type="EMBL" id="BQNB010021353">
    <property type="protein sequence ID" value="GJU05491.1"/>
    <property type="molecule type" value="Genomic_DNA"/>
</dbReference>
<proteinExistence type="predicted"/>
<evidence type="ECO:0000256" key="1">
    <source>
        <dbReference type="SAM" id="Coils"/>
    </source>
</evidence>
<reference evidence="2" key="2">
    <citation type="submission" date="2022-01" db="EMBL/GenBank/DDBJ databases">
        <authorList>
            <person name="Yamashiro T."/>
            <person name="Shiraishi A."/>
            <person name="Satake H."/>
            <person name="Nakayama K."/>
        </authorList>
    </citation>
    <scope>NUCLEOTIDE SEQUENCE</scope>
</reference>